<dbReference type="InterPro" id="IPR007793">
    <property type="entry name" value="DivIVA_fam"/>
</dbReference>
<protein>
    <submittedName>
        <fullName evidence="9">DivIVA domain-containing protein</fullName>
    </submittedName>
</protein>
<organism evidence="9 10">
    <name type="scientific">Candidatus Oscillibacter excrementigallinarum</name>
    <dbReference type="NCBI Taxonomy" id="2838716"/>
    <lineage>
        <taxon>Bacteria</taxon>
        <taxon>Bacillati</taxon>
        <taxon>Bacillota</taxon>
        <taxon>Clostridia</taxon>
        <taxon>Eubacteriales</taxon>
        <taxon>Oscillospiraceae</taxon>
        <taxon>Oscillibacter</taxon>
    </lineage>
</organism>
<evidence type="ECO:0000256" key="1">
    <source>
        <dbReference type="ARBA" id="ARBA00004496"/>
    </source>
</evidence>
<dbReference type="NCBIfam" id="TIGR03544">
    <property type="entry name" value="DivI1A_domain"/>
    <property type="match status" value="1"/>
</dbReference>
<comment type="similarity">
    <text evidence="2">Belongs to the DivIVA family.</text>
</comment>
<evidence type="ECO:0000256" key="5">
    <source>
        <dbReference type="ARBA" id="ARBA00023054"/>
    </source>
</evidence>
<dbReference type="AlphaFoldDB" id="A0A9D2LJH6"/>
<evidence type="ECO:0000256" key="8">
    <source>
        <dbReference type="SAM" id="MobiDB-lite"/>
    </source>
</evidence>
<feature type="compositionally biased region" description="Pro residues" evidence="8">
    <location>
        <begin position="166"/>
        <end position="176"/>
    </location>
</feature>
<reference evidence="9" key="1">
    <citation type="journal article" date="2021" name="PeerJ">
        <title>Extensive microbial diversity within the chicken gut microbiome revealed by metagenomics and culture.</title>
        <authorList>
            <person name="Gilroy R."/>
            <person name="Ravi A."/>
            <person name="Getino M."/>
            <person name="Pursley I."/>
            <person name="Horton D.L."/>
            <person name="Alikhan N.F."/>
            <person name="Baker D."/>
            <person name="Gharbi K."/>
            <person name="Hall N."/>
            <person name="Watson M."/>
            <person name="Adriaenssens E.M."/>
            <person name="Foster-Nyarko E."/>
            <person name="Jarju S."/>
            <person name="Secka A."/>
            <person name="Antonio M."/>
            <person name="Oren A."/>
            <person name="Chaudhuri R.R."/>
            <person name="La Ragione R."/>
            <person name="Hildebrand F."/>
            <person name="Pallen M.J."/>
        </authorList>
    </citation>
    <scope>NUCLEOTIDE SEQUENCE</scope>
    <source>
        <strain evidence="9">ChiBcec18-1249</strain>
    </source>
</reference>
<evidence type="ECO:0000256" key="6">
    <source>
        <dbReference type="ARBA" id="ARBA00023306"/>
    </source>
</evidence>
<evidence type="ECO:0000313" key="9">
    <source>
        <dbReference type="EMBL" id="HJB13270.1"/>
    </source>
</evidence>
<feature type="region of interest" description="Disordered" evidence="8">
    <location>
        <begin position="165"/>
        <end position="288"/>
    </location>
</feature>
<name>A0A9D2LJH6_9FIRM</name>
<accession>A0A9D2LJH6</accession>
<evidence type="ECO:0000256" key="3">
    <source>
        <dbReference type="ARBA" id="ARBA00022490"/>
    </source>
</evidence>
<feature type="coiled-coil region" evidence="7">
    <location>
        <begin position="97"/>
        <end position="131"/>
    </location>
</feature>
<dbReference type="PANTHER" id="PTHR35794">
    <property type="entry name" value="CELL DIVISION PROTEIN DIVIVA"/>
    <property type="match status" value="1"/>
</dbReference>
<evidence type="ECO:0000256" key="4">
    <source>
        <dbReference type="ARBA" id="ARBA00022618"/>
    </source>
</evidence>
<dbReference type="InterPro" id="IPR019933">
    <property type="entry name" value="DivIVA_domain"/>
</dbReference>
<comment type="caution">
    <text evidence="9">The sequence shown here is derived from an EMBL/GenBank/DDBJ whole genome shotgun (WGS) entry which is preliminary data.</text>
</comment>
<evidence type="ECO:0000256" key="7">
    <source>
        <dbReference type="SAM" id="Coils"/>
    </source>
</evidence>
<keyword evidence="6" id="KW-0131">Cell cycle</keyword>
<keyword evidence="3" id="KW-0963">Cytoplasm</keyword>
<evidence type="ECO:0000313" key="10">
    <source>
        <dbReference type="Proteomes" id="UP000823824"/>
    </source>
</evidence>
<feature type="coiled-coil region" evidence="7">
    <location>
        <begin position="29"/>
        <end position="63"/>
    </location>
</feature>
<dbReference type="Proteomes" id="UP000823824">
    <property type="component" value="Unassembled WGS sequence"/>
</dbReference>
<dbReference type="GO" id="GO:0005737">
    <property type="term" value="C:cytoplasm"/>
    <property type="evidence" value="ECO:0007669"/>
    <property type="project" value="UniProtKB-SubCell"/>
</dbReference>
<keyword evidence="5 7" id="KW-0175">Coiled coil</keyword>
<reference evidence="9" key="2">
    <citation type="submission" date="2021-04" db="EMBL/GenBank/DDBJ databases">
        <authorList>
            <person name="Gilroy R."/>
        </authorList>
    </citation>
    <scope>NUCLEOTIDE SEQUENCE</scope>
    <source>
        <strain evidence="9">ChiBcec18-1249</strain>
    </source>
</reference>
<sequence>MMTPQEVANCTFAKAVMGGYNMASVDDFLDKLTEDYAALYKENAALKSKLKVVADKLEEYREVEDAMRSTLLTAQKMASSMVSEAEAKRDALIADAAGAAKRRLEEIQQELADQEQRLADKRREVDEAIAAEERRLAAGQQGLRDFIQSVQSVCQGQLDLLQRLPELPPEPQPEAEPQPEEAEEVPVQPADEQPAEEAGEEEEADMIDAATALEIQETIDAFAQETRSRDRRNREKGRKDRSREARGVRRETEPEAGQEADPFDDDPDATRVLNLDDLQFGRNYTKEQ</sequence>
<evidence type="ECO:0000256" key="2">
    <source>
        <dbReference type="ARBA" id="ARBA00009008"/>
    </source>
</evidence>
<feature type="compositionally biased region" description="Acidic residues" evidence="8">
    <location>
        <begin position="193"/>
        <end position="206"/>
    </location>
</feature>
<dbReference type="Pfam" id="PF05103">
    <property type="entry name" value="DivIVA"/>
    <property type="match status" value="1"/>
</dbReference>
<dbReference type="PANTHER" id="PTHR35794:SF2">
    <property type="entry name" value="CELL DIVISION PROTEIN DIVIVA"/>
    <property type="match status" value="1"/>
</dbReference>
<gene>
    <name evidence="9" type="ORF">H9787_06120</name>
</gene>
<comment type="subcellular location">
    <subcellularLocation>
        <location evidence="1">Cytoplasm</location>
    </subcellularLocation>
</comment>
<keyword evidence="4" id="KW-0132">Cell division</keyword>
<dbReference type="EMBL" id="DWZJ01000051">
    <property type="protein sequence ID" value="HJB13270.1"/>
    <property type="molecule type" value="Genomic_DNA"/>
</dbReference>
<dbReference type="Gene3D" id="6.10.250.660">
    <property type="match status" value="1"/>
</dbReference>
<feature type="compositionally biased region" description="Basic and acidic residues" evidence="8">
    <location>
        <begin position="237"/>
        <end position="253"/>
    </location>
</feature>
<proteinExistence type="inferred from homology"/>
<dbReference type="GO" id="GO:0051301">
    <property type="term" value="P:cell division"/>
    <property type="evidence" value="ECO:0007669"/>
    <property type="project" value="UniProtKB-KW"/>
</dbReference>
<feature type="compositionally biased region" description="Acidic residues" evidence="8">
    <location>
        <begin position="254"/>
        <end position="267"/>
    </location>
</feature>